<reference evidence="3" key="2">
    <citation type="journal article" date="2022" name="Hortic Res">
        <title>The genome of Dioscorea zingiberensis sheds light on the biosynthesis, origin and evolution of the medicinally important diosgenin saponins.</title>
        <authorList>
            <person name="Li Y."/>
            <person name="Tan C."/>
            <person name="Li Z."/>
            <person name="Guo J."/>
            <person name="Li S."/>
            <person name="Chen X."/>
            <person name="Wang C."/>
            <person name="Dai X."/>
            <person name="Yang H."/>
            <person name="Song W."/>
            <person name="Hou L."/>
            <person name="Xu J."/>
            <person name="Tong Z."/>
            <person name="Xu A."/>
            <person name="Yuan X."/>
            <person name="Wang W."/>
            <person name="Yang Q."/>
            <person name="Chen L."/>
            <person name="Sun Z."/>
            <person name="Wang K."/>
            <person name="Pan B."/>
            <person name="Chen J."/>
            <person name="Bao Y."/>
            <person name="Liu F."/>
            <person name="Qi X."/>
            <person name="Gang D.R."/>
            <person name="Wen J."/>
            <person name="Li J."/>
        </authorList>
    </citation>
    <scope>NUCLEOTIDE SEQUENCE</scope>
    <source>
        <strain evidence="3">Dzin_1.0</strain>
    </source>
</reference>
<dbReference type="Proteomes" id="UP001085076">
    <property type="component" value="Miscellaneous, Linkage group lg09"/>
</dbReference>
<dbReference type="Gene3D" id="3.40.50.300">
    <property type="entry name" value="P-loop containing nucleotide triphosphate hydrolases"/>
    <property type="match status" value="1"/>
</dbReference>
<reference evidence="3" key="1">
    <citation type="submission" date="2021-03" db="EMBL/GenBank/DDBJ databases">
        <authorList>
            <person name="Li Z."/>
            <person name="Yang C."/>
        </authorList>
    </citation>
    <scope>NUCLEOTIDE SEQUENCE</scope>
    <source>
        <strain evidence="3">Dzin_1.0</strain>
        <tissue evidence="3">Leaf</tissue>
    </source>
</reference>
<proteinExistence type="predicted"/>
<comment type="caution">
    <text evidence="3">The sequence shown here is derived from an EMBL/GenBank/DDBJ whole genome shotgun (WGS) entry which is preliminary data.</text>
</comment>
<gene>
    <name evidence="3" type="ORF">J5N97_028513</name>
</gene>
<name>A0A9D5H4W7_9LILI</name>
<organism evidence="3 4">
    <name type="scientific">Dioscorea zingiberensis</name>
    <dbReference type="NCBI Taxonomy" id="325984"/>
    <lineage>
        <taxon>Eukaryota</taxon>
        <taxon>Viridiplantae</taxon>
        <taxon>Streptophyta</taxon>
        <taxon>Embryophyta</taxon>
        <taxon>Tracheophyta</taxon>
        <taxon>Spermatophyta</taxon>
        <taxon>Magnoliopsida</taxon>
        <taxon>Liliopsida</taxon>
        <taxon>Dioscoreales</taxon>
        <taxon>Dioscoreaceae</taxon>
        <taxon>Dioscorea</taxon>
    </lineage>
</organism>
<dbReference type="InterPro" id="IPR003439">
    <property type="entry name" value="ABC_transporter-like_ATP-bd"/>
</dbReference>
<dbReference type="GO" id="GO:0016887">
    <property type="term" value="F:ATP hydrolysis activity"/>
    <property type="evidence" value="ECO:0007669"/>
    <property type="project" value="InterPro"/>
</dbReference>
<feature type="compositionally biased region" description="Low complexity" evidence="1">
    <location>
        <begin position="25"/>
        <end position="37"/>
    </location>
</feature>
<protein>
    <recommendedName>
        <fullName evidence="2">ABC transporter domain-containing protein</fullName>
    </recommendedName>
</protein>
<accession>A0A9D5H4W7</accession>
<dbReference type="InterPro" id="IPR027417">
    <property type="entry name" value="P-loop_NTPase"/>
</dbReference>
<evidence type="ECO:0000256" key="1">
    <source>
        <dbReference type="SAM" id="MobiDB-lite"/>
    </source>
</evidence>
<sequence>MRPDRRSRLTRFYRRPNLSGEHRSAPTSLSLSAPSLSHPQERSLNRIVVSPVLCALPSDSLKPSLVDPNGIGKSTILKLISGDLQPTSGTVFCSAKRIVDWLAASFKKDEGIDLLKDKQVQIS</sequence>
<feature type="domain" description="ABC transporter" evidence="2">
    <location>
        <begin position="65"/>
        <end position="101"/>
    </location>
</feature>
<evidence type="ECO:0000259" key="2">
    <source>
        <dbReference type="Pfam" id="PF00005"/>
    </source>
</evidence>
<dbReference type="SUPFAM" id="SSF52540">
    <property type="entry name" value="P-loop containing nucleoside triphosphate hydrolases"/>
    <property type="match status" value="1"/>
</dbReference>
<feature type="region of interest" description="Disordered" evidence="1">
    <location>
        <begin position="1"/>
        <end position="38"/>
    </location>
</feature>
<dbReference type="Pfam" id="PF00005">
    <property type="entry name" value="ABC_tran"/>
    <property type="match status" value="1"/>
</dbReference>
<dbReference type="OrthoDB" id="1894852at2759"/>
<evidence type="ECO:0000313" key="3">
    <source>
        <dbReference type="EMBL" id="KAJ0963391.1"/>
    </source>
</evidence>
<keyword evidence="4" id="KW-1185">Reference proteome</keyword>
<dbReference type="GO" id="GO:0005524">
    <property type="term" value="F:ATP binding"/>
    <property type="evidence" value="ECO:0007669"/>
    <property type="project" value="InterPro"/>
</dbReference>
<dbReference type="EMBL" id="JAGGNH010000009">
    <property type="protein sequence ID" value="KAJ0963391.1"/>
    <property type="molecule type" value="Genomic_DNA"/>
</dbReference>
<dbReference type="AlphaFoldDB" id="A0A9D5H4W7"/>
<evidence type="ECO:0000313" key="4">
    <source>
        <dbReference type="Proteomes" id="UP001085076"/>
    </source>
</evidence>